<keyword evidence="4 5" id="KW-0472">Membrane</keyword>
<dbReference type="OrthoDB" id="9806894at2"/>
<dbReference type="InterPro" id="IPR052719">
    <property type="entry name" value="CvpA-like"/>
</dbReference>
<feature type="transmembrane region" description="Helical" evidence="5">
    <location>
        <begin position="106"/>
        <end position="128"/>
    </location>
</feature>
<accession>A0A418WP83</accession>
<keyword evidence="7" id="KW-1185">Reference proteome</keyword>
<evidence type="ECO:0000313" key="6">
    <source>
        <dbReference type="EMBL" id="RJF93033.1"/>
    </source>
</evidence>
<dbReference type="Pfam" id="PF02674">
    <property type="entry name" value="Colicin_V"/>
    <property type="match status" value="1"/>
</dbReference>
<dbReference type="AlphaFoldDB" id="A0A418WP83"/>
<name>A0A418WP83_9SPHN</name>
<dbReference type="EMBL" id="QYUM01000002">
    <property type="protein sequence ID" value="RJF93033.1"/>
    <property type="molecule type" value="Genomic_DNA"/>
</dbReference>
<evidence type="ECO:0000256" key="5">
    <source>
        <dbReference type="SAM" id="Phobius"/>
    </source>
</evidence>
<dbReference type="PANTHER" id="PTHR36926">
    <property type="entry name" value="COLICIN V PRODUCTION PROTEIN"/>
    <property type="match status" value="1"/>
</dbReference>
<dbReference type="InterPro" id="IPR003825">
    <property type="entry name" value="Colicin-V_CvpA"/>
</dbReference>
<sequence>MSAFTALDIVVLLLVGGAAVLGFLRGFTTEVLSLFAWVAAIFALKFLHAPATALLTGWVGGTGGATVLGFALVFGLTFLAGRLAARAIGQRTRQSVLGGFDRLLGVGFGALKGLIIATVLYLAASLIYDVVYGARAERPDWMRESRTFPLLHASGRALVDFVEYQRGDDKADEGAENAISGE</sequence>
<proteinExistence type="predicted"/>
<dbReference type="GO" id="GO:0009403">
    <property type="term" value="P:toxin biosynthetic process"/>
    <property type="evidence" value="ECO:0007669"/>
    <property type="project" value="InterPro"/>
</dbReference>
<evidence type="ECO:0000313" key="7">
    <source>
        <dbReference type="Proteomes" id="UP000286100"/>
    </source>
</evidence>
<protein>
    <submittedName>
        <fullName evidence="6">CvpA family protein</fullName>
    </submittedName>
</protein>
<organism evidence="6 7">
    <name type="scientific">Sphingomonas cavernae</name>
    <dbReference type="NCBI Taxonomy" id="2320861"/>
    <lineage>
        <taxon>Bacteria</taxon>
        <taxon>Pseudomonadati</taxon>
        <taxon>Pseudomonadota</taxon>
        <taxon>Alphaproteobacteria</taxon>
        <taxon>Sphingomonadales</taxon>
        <taxon>Sphingomonadaceae</taxon>
        <taxon>Sphingomonas</taxon>
    </lineage>
</organism>
<keyword evidence="3 5" id="KW-1133">Transmembrane helix</keyword>
<evidence type="ECO:0000256" key="2">
    <source>
        <dbReference type="ARBA" id="ARBA00022692"/>
    </source>
</evidence>
<feature type="transmembrane region" description="Helical" evidence="5">
    <location>
        <begin position="6"/>
        <end position="24"/>
    </location>
</feature>
<dbReference type="RefSeq" id="WP_119759312.1">
    <property type="nucleotide sequence ID" value="NZ_QYUM01000002.1"/>
</dbReference>
<reference evidence="6 7" key="1">
    <citation type="submission" date="2018-09" db="EMBL/GenBank/DDBJ databases">
        <authorList>
            <person name="Zhu H."/>
        </authorList>
    </citation>
    <scope>NUCLEOTIDE SEQUENCE [LARGE SCALE GENOMIC DNA]</scope>
    <source>
        <strain evidence="6 7">K2R01-6</strain>
    </source>
</reference>
<comment type="subcellular location">
    <subcellularLocation>
        <location evidence="1">Membrane</location>
        <topology evidence="1">Multi-pass membrane protein</topology>
    </subcellularLocation>
</comment>
<keyword evidence="2 5" id="KW-0812">Transmembrane</keyword>
<evidence type="ECO:0000256" key="4">
    <source>
        <dbReference type="ARBA" id="ARBA00023136"/>
    </source>
</evidence>
<dbReference type="GO" id="GO:0016020">
    <property type="term" value="C:membrane"/>
    <property type="evidence" value="ECO:0007669"/>
    <property type="project" value="UniProtKB-SubCell"/>
</dbReference>
<dbReference type="Proteomes" id="UP000286100">
    <property type="component" value="Unassembled WGS sequence"/>
</dbReference>
<gene>
    <name evidence="6" type="ORF">D3876_01210</name>
</gene>
<evidence type="ECO:0000256" key="3">
    <source>
        <dbReference type="ARBA" id="ARBA00022989"/>
    </source>
</evidence>
<feature type="transmembrane region" description="Helical" evidence="5">
    <location>
        <begin position="31"/>
        <end position="51"/>
    </location>
</feature>
<dbReference type="PANTHER" id="PTHR36926:SF1">
    <property type="entry name" value="COLICIN V PRODUCTION PROTEIN"/>
    <property type="match status" value="1"/>
</dbReference>
<evidence type="ECO:0000256" key="1">
    <source>
        <dbReference type="ARBA" id="ARBA00004141"/>
    </source>
</evidence>
<feature type="transmembrane region" description="Helical" evidence="5">
    <location>
        <begin position="63"/>
        <end position="85"/>
    </location>
</feature>
<comment type="caution">
    <text evidence="6">The sequence shown here is derived from an EMBL/GenBank/DDBJ whole genome shotgun (WGS) entry which is preliminary data.</text>
</comment>